<dbReference type="PANTHER" id="PTHR31439">
    <property type="entry name" value="EXPRESSED PROTEIN"/>
    <property type="match status" value="1"/>
</dbReference>
<dbReference type="PANTHER" id="PTHR31439:SF7">
    <property type="entry name" value="EXPRESSED PROTEIN"/>
    <property type="match status" value="1"/>
</dbReference>
<sequence length="531" mass="59109">MDTWSWIRELPNSSDWGTESDDSPHVFELASSGTSQGESTRSIQLRAQRATGSNTEVLVNFAVCLQGFHNLGSKKTLWVSDTCSLSSSDDKSFLPLVLQLLQEIISRSPTANDSTCPRSQLQKLKPDPVSWIMDSYSPESFSYFFNLLFITRLFWVCACNAPSEVGSLFFRSLLAPNLEALYSKNTPVLRTFLTTIGVDTELCFMRTVGYMIAKWCILRELGVGLQTLTPLAPENLGFSYAMEGHGLWVLKGYAPVSGMKLRRSNVDKNQFPVVGARDSVLKYALAHQQLEAVIQLEYTVGFYGGHIQVDARVDNLRIHVVKLGYNQNDDVDYGDEKHFPSRIRVWVGPEVGANYVAGLSLGLSTDTGKTEVETQKVVKGSFGKSKIPKVKTVARSSTKTRSRNWKWDQDAEGNAAVFEAVLCDSRTGQEVATWKPSIGGGEENGLRNRYSGANRAFTKSGGLVMAGDEYGEGVGWRLSKEMEGNVLKWRIGGQVWLSYCANEVQSSYYETRCVEWCDEVDLPLIPPKYNF</sequence>
<dbReference type="KEGG" id="zju:107426997"/>
<feature type="region of interest" description="Disordered" evidence="1">
    <location>
        <begin position="15"/>
        <end position="41"/>
    </location>
</feature>
<evidence type="ECO:0000313" key="2">
    <source>
        <dbReference type="Proteomes" id="UP001652623"/>
    </source>
</evidence>
<name>A0A6P4AEC4_ZIZJJ</name>
<organism evidence="2 3">
    <name type="scientific">Ziziphus jujuba</name>
    <name type="common">Chinese jujube</name>
    <name type="synonym">Ziziphus sativa</name>
    <dbReference type="NCBI Taxonomy" id="326968"/>
    <lineage>
        <taxon>Eukaryota</taxon>
        <taxon>Viridiplantae</taxon>
        <taxon>Streptophyta</taxon>
        <taxon>Embryophyta</taxon>
        <taxon>Tracheophyta</taxon>
        <taxon>Spermatophyta</taxon>
        <taxon>Magnoliopsida</taxon>
        <taxon>eudicotyledons</taxon>
        <taxon>Gunneridae</taxon>
        <taxon>Pentapetalae</taxon>
        <taxon>rosids</taxon>
        <taxon>fabids</taxon>
        <taxon>Rosales</taxon>
        <taxon>Rhamnaceae</taxon>
        <taxon>Paliureae</taxon>
        <taxon>Ziziphus</taxon>
    </lineage>
</organism>
<reference evidence="3" key="1">
    <citation type="submission" date="2025-08" db="UniProtKB">
        <authorList>
            <consortium name="RefSeq"/>
        </authorList>
    </citation>
    <scope>IDENTIFICATION</scope>
    <source>
        <tissue evidence="3">Seedling</tissue>
    </source>
</reference>
<gene>
    <name evidence="3" type="primary">LOC107426997</name>
</gene>
<evidence type="ECO:0000256" key="1">
    <source>
        <dbReference type="SAM" id="MobiDB-lite"/>
    </source>
</evidence>
<dbReference type="GeneID" id="107426997"/>
<proteinExistence type="predicted"/>
<dbReference type="InParanoid" id="A0A6P4AEC4"/>
<dbReference type="FunCoup" id="A0A6P4AEC4">
    <property type="interactions" value="373"/>
</dbReference>
<protein>
    <submittedName>
        <fullName evidence="3">Uncharacterized protein LOC107426997</fullName>
    </submittedName>
</protein>
<feature type="compositionally biased region" description="Polar residues" evidence="1">
    <location>
        <begin position="31"/>
        <end position="41"/>
    </location>
</feature>
<dbReference type="Proteomes" id="UP001652623">
    <property type="component" value="Chromosome 9"/>
</dbReference>
<accession>A0A6P4AEC4</accession>
<dbReference type="AlphaFoldDB" id="A0A6P4AEC4"/>
<dbReference type="RefSeq" id="XP_015892816.2">
    <property type="nucleotide sequence ID" value="XM_016037330.4"/>
</dbReference>
<evidence type="ECO:0000313" key="3">
    <source>
        <dbReference type="RefSeq" id="XP_015892816.2"/>
    </source>
</evidence>
<keyword evidence="2" id="KW-1185">Reference proteome</keyword>